<comment type="caution">
    <text evidence="6">The sequence shown here is derived from an EMBL/GenBank/DDBJ whole genome shotgun (WGS) entry which is preliminary data.</text>
</comment>
<keyword evidence="3" id="KW-0677">Repeat</keyword>
<evidence type="ECO:0000256" key="3">
    <source>
        <dbReference type="ARBA" id="ARBA00022737"/>
    </source>
</evidence>
<feature type="domain" description="Leucine-rich repeat-containing N-terminal plant-type" evidence="5">
    <location>
        <begin position="27"/>
        <end position="68"/>
    </location>
</feature>
<dbReference type="SUPFAM" id="SSF52058">
    <property type="entry name" value="L domain-like"/>
    <property type="match status" value="1"/>
</dbReference>
<reference evidence="6" key="2">
    <citation type="journal article" date="2023" name="Plants (Basel)">
        <title>Annotation of the Turnera subulata (Passifloraceae) Draft Genome Reveals the S-Locus Evolved after the Divergence of Turneroideae from Passifloroideae in a Stepwise Manner.</title>
        <authorList>
            <person name="Henning P.M."/>
            <person name="Roalson E.H."/>
            <person name="Mir W."/>
            <person name="McCubbin A.G."/>
            <person name="Shore J.S."/>
        </authorList>
    </citation>
    <scope>NUCLEOTIDE SEQUENCE</scope>
    <source>
        <strain evidence="6">F60SS</strain>
    </source>
</reference>
<evidence type="ECO:0000256" key="1">
    <source>
        <dbReference type="ARBA" id="ARBA00022614"/>
    </source>
</evidence>
<reference evidence="6" key="1">
    <citation type="submission" date="2022-02" db="EMBL/GenBank/DDBJ databases">
        <authorList>
            <person name="Henning P.M."/>
            <person name="McCubbin A.G."/>
            <person name="Shore J.S."/>
        </authorList>
    </citation>
    <scope>NUCLEOTIDE SEQUENCE</scope>
    <source>
        <strain evidence="6">F60SS</strain>
        <tissue evidence="6">Leaves</tissue>
    </source>
</reference>
<dbReference type="Pfam" id="PF08263">
    <property type="entry name" value="LRRNT_2"/>
    <property type="match status" value="1"/>
</dbReference>
<dbReference type="AlphaFoldDB" id="A0A9Q0JLF1"/>
<dbReference type="Proteomes" id="UP001141552">
    <property type="component" value="Unassembled WGS sequence"/>
</dbReference>
<gene>
    <name evidence="6" type="ORF">Tsubulata_045508</name>
</gene>
<dbReference type="InterPro" id="IPR032675">
    <property type="entry name" value="LRR_dom_sf"/>
</dbReference>
<dbReference type="PANTHER" id="PTHR48060">
    <property type="entry name" value="DNA DAMAGE-REPAIR/TOLERATION PROTEIN DRT100"/>
    <property type="match status" value="1"/>
</dbReference>
<keyword evidence="1" id="KW-0433">Leucine-rich repeat</keyword>
<keyword evidence="2 4" id="KW-0732">Signal</keyword>
<dbReference type="EMBL" id="JAKUCV010001803">
    <property type="protein sequence ID" value="KAJ4845010.1"/>
    <property type="molecule type" value="Genomic_DNA"/>
</dbReference>
<evidence type="ECO:0000259" key="5">
    <source>
        <dbReference type="Pfam" id="PF08263"/>
    </source>
</evidence>
<sequence length="211" mass="23740">MGMIHIHHHKLWLMVALVVVVVEGCLEEERIALLQLKPFFFPSSTEIEEAAAWGKDSNCCNWTRVECNSTAGRVTHLDLTFLHNTSSWYLNCSLFIPFQEIKSLNLAGNYILGCLENEGFERLSNLGNLEVLDLSFNSFDNSILASLGSLSSLKSLYLSYNKLEGSINIGGEFLCFYNNGYRNSNTTSNQHTLFSFASLAPKSQLVRLHFD</sequence>
<dbReference type="OrthoDB" id="852203at2759"/>
<organism evidence="6 7">
    <name type="scientific">Turnera subulata</name>
    <dbReference type="NCBI Taxonomy" id="218843"/>
    <lineage>
        <taxon>Eukaryota</taxon>
        <taxon>Viridiplantae</taxon>
        <taxon>Streptophyta</taxon>
        <taxon>Embryophyta</taxon>
        <taxon>Tracheophyta</taxon>
        <taxon>Spermatophyta</taxon>
        <taxon>Magnoliopsida</taxon>
        <taxon>eudicotyledons</taxon>
        <taxon>Gunneridae</taxon>
        <taxon>Pentapetalae</taxon>
        <taxon>rosids</taxon>
        <taxon>fabids</taxon>
        <taxon>Malpighiales</taxon>
        <taxon>Passifloraceae</taxon>
        <taxon>Turnera</taxon>
    </lineage>
</organism>
<proteinExistence type="predicted"/>
<protein>
    <recommendedName>
        <fullName evidence="5">Leucine-rich repeat-containing N-terminal plant-type domain-containing protein</fullName>
    </recommendedName>
</protein>
<evidence type="ECO:0000256" key="4">
    <source>
        <dbReference type="SAM" id="SignalP"/>
    </source>
</evidence>
<evidence type="ECO:0000313" key="7">
    <source>
        <dbReference type="Proteomes" id="UP001141552"/>
    </source>
</evidence>
<dbReference type="Pfam" id="PF00560">
    <property type="entry name" value="LRR_1"/>
    <property type="match status" value="2"/>
</dbReference>
<dbReference type="InterPro" id="IPR013210">
    <property type="entry name" value="LRR_N_plant-typ"/>
</dbReference>
<name>A0A9Q0JLF1_9ROSI</name>
<accession>A0A9Q0JLF1</accession>
<feature type="chain" id="PRO_5040430050" description="Leucine-rich repeat-containing N-terminal plant-type domain-containing protein" evidence="4">
    <location>
        <begin position="25"/>
        <end position="211"/>
    </location>
</feature>
<keyword evidence="7" id="KW-1185">Reference proteome</keyword>
<evidence type="ECO:0000256" key="2">
    <source>
        <dbReference type="ARBA" id="ARBA00022729"/>
    </source>
</evidence>
<evidence type="ECO:0000313" key="6">
    <source>
        <dbReference type="EMBL" id="KAJ4845010.1"/>
    </source>
</evidence>
<dbReference type="InterPro" id="IPR053211">
    <property type="entry name" value="DNA_repair-toleration"/>
</dbReference>
<dbReference type="PANTHER" id="PTHR48060:SF17">
    <property type="entry name" value="LRR RECEPTOR-LIKE SERINE_THREONINE-PROTEIN KINASE IRK-RELATED"/>
    <property type="match status" value="1"/>
</dbReference>
<feature type="signal peptide" evidence="4">
    <location>
        <begin position="1"/>
        <end position="24"/>
    </location>
</feature>
<dbReference type="InterPro" id="IPR001611">
    <property type="entry name" value="Leu-rich_rpt"/>
</dbReference>
<dbReference type="Gene3D" id="3.80.10.10">
    <property type="entry name" value="Ribonuclease Inhibitor"/>
    <property type="match status" value="2"/>
</dbReference>